<reference evidence="2" key="2">
    <citation type="submission" date="2021-04" db="EMBL/GenBank/DDBJ databases">
        <authorList>
            <person name="Podell S."/>
        </authorList>
    </citation>
    <scope>NUCLEOTIDE SEQUENCE</scope>
    <source>
        <strain evidence="2">Hildebrandi</strain>
    </source>
</reference>
<feature type="region of interest" description="Disordered" evidence="1">
    <location>
        <begin position="471"/>
        <end position="502"/>
    </location>
</feature>
<name>A0A9K3PVT5_9STRA</name>
<gene>
    <name evidence="2" type="ORF">IV203_036718</name>
</gene>
<feature type="compositionally biased region" description="Polar residues" evidence="1">
    <location>
        <begin position="76"/>
        <end position="114"/>
    </location>
</feature>
<evidence type="ECO:0000256" key="1">
    <source>
        <dbReference type="SAM" id="MobiDB-lite"/>
    </source>
</evidence>
<feature type="compositionally biased region" description="Polar residues" evidence="1">
    <location>
        <begin position="306"/>
        <end position="319"/>
    </location>
</feature>
<reference evidence="2" key="1">
    <citation type="journal article" date="2021" name="Sci. Rep.">
        <title>Diploid genomic architecture of Nitzschia inconspicua, an elite biomass production diatom.</title>
        <authorList>
            <person name="Oliver A."/>
            <person name="Podell S."/>
            <person name="Pinowska A."/>
            <person name="Traller J.C."/>
            <person name="Smith S.R."/>
            <person name="McClure R."/>
            <person name="Beliaev A."/>
            <person name="Bohutskyi P."/>
            <person name="Hill E.A."/>
            <person name="Rabines A."/>
            <person name="Zheng H."/>
            <person name="Allen L.Z."/>
            <person name="Kuo A."/>
            <person name="Grigoriev I.V."/>
            <person name="Allen A.E."/>
            <person name="Hazlebeck D."/>
            <person name="Allen E.E."/>
        </authorList>
    </citation>
    <scope>NUCLEOTIDE SEQUENCE</scope>
    <source>
        <strain evidence="2">Hildebrandi</strain>
    </source>
</reference>
<dbReference type="Proteomes" id="UP000693970">
    <property type="component" value="Unassembled WGS sequence"/>
</dbReference>
<feature type="region of interest" description="Disordered" evidence="1">
    <location>
        <begin position="1"/>
        <end position="137"/>
    </location>
</feature>
<feature type="compositionally biased region" description="Low complexity" evidence="1">
    <location>
        <begin position="64"/>
        <end position="75"/>
    </location>
</feature>
<protein>
    <recommendedName>
        <fullName evidence="4">PH domain-containing protein</fullName>
    </recommendedName>
</protein>
<keyword evidence="3" id="KW-1185">Reference proteome</keyword>
<feature type="region of interest" description="Disordered" evidence="1">
    <location>
        <begin position="305"/>
        <end position="370"/>
    </location>
</feature>
<feature type="compositionally biased region" description="Basic and acidic residues" evidence="1">
    <location>
        <begin position="471"/>
        <end position="482"/>
    </location>
</feature>
<proteinExistence type="predicted"/>
<dbReference type="EMBL" id="JAGRRH010000013">
    <property type="protein sequence ID" value="KAG7361617.1"/>
    <property type="molecule type" value="Genomic_DNA"/>
</dbReference>
<dbReference type="OrthoDB" id="41729at2759"/>
<evidence type="ECO:0008006" key="4">
    <source>
        <dbReference type="Google" id="ProtNLM"/>
    </source>
</evidence>
<accession>A0A9K3PVT5</accession>
<feature type="compositionally biased region" description="Polar residues" evidence="1">
    <location>
        <begin position="34"/>
        <end position="50"/>
    </location>
</feature>
<evidence type="ECO:0000313" key="3">
    <source>
        <dbReference type="Proteomes" id="UP000693970"/>
    </source>
</evidence>
<evidence type="ECO:0000313" key="2">
    <source>
        <dbReference type="EMBL" id="KAG7361617.1"/>
    </source>
</evidence>
<feature type="compositionally biased region" description="Polar residues" evidence="1">
    <location>
        <begin position="339"/>
        <end position="349"/>
    </location>
</feature>
<feature type="compositionally biased region" description="Polar residues" evidence="1">
    <location>
        <begin position="647"/>
        <end position="669"/>
    </location>
</feature>
<sequence>MSSEEPPDIVPFPAFEESAQQVEAPKTPDHFNPFSGSNPSSGEQFDTTVTPRRDDPFLPDTSSQRRQQQQQQQQQELNSSTPDRSHSVNRGTYNPGRTSPGNRYSSQNSGQSPKIYNRRSPRHHHHHNSSSSPSKTTVRECVCGRGVACIGMTQAFRLLGDPRAYYVELPRYRKDPTAYKYVFRNNLRQAYLRHLVRQNPEHVRMDDFTAEKESAKRRYVALHHFHPAVVRAFYENPLTSAQKHKVPISITEHELEELGMDIFQEDQILSVSGMPTGGYYFVPSYPHERAHDDLKTLIHAVRSTRQKTPQEVLVTTSSSDNDKHDTSRRRKKEAVPTDIQISQKNSPTSKTKRKIVMDETPGHSTSAVESLQIATTTTTTTMEEPLFADESFKDNVFATFKTEQAVEKPTDESFGDHAFDAFQIKGSESVDAFSDDVFASFREQEPKIDTILVEPAVTAVDVPETETIRERTDDIAAEKEADFDPFPSIDTGDDDGLTSTTDDFDNLWETDTGREIETNLFNQTIFEEEDEGGADDGEVEDSIPENDPIVTPPKTTTSLAARRSSDRNRPWETPKYRRDRTIDEPRMSSGPADYIDPSFSGDLSAKLSKSASLEDDGDDIARIAADMTVFRPQEKSAPKETKVAISPSPSLDSHFSKSIGTTSMGSTSPKPKRRFDFAEEDAFSMDSGDSGMSGAIFLNHQLPGADPTLRIQVHNDLIAWESKRRSDLAHQLEYNRERWEAALDILRDGMAEVQYAERLILGISKASKLFADSLRAVYDDKLLDDQGNAVKNSFLQNRLARQRSKFEYSIENEDTAAQSKQSMLLDSIVEAQLDIANSFVDNTTHMEEEILPEIAELTAETARESRKLELLGESILGELKRSELEVKNIWDVFDAMVTGDLMEYTVHGSTHGGSSHGGSFHGGSFHSPSMSGASGSIHGFLTPSGDNEAPIVSSVHSPMVKTTFRQLGGVEDGWLIEMYYKSAVEYQRSVFGAAEMEFRNLLMEITTLEEKRFRKLHQLMLAFAPRQRRLFNQLPDHLKVVLENLVGLRIDEESLQKIVDESVRDRSRDHLKGSTAHKSSILNRSRVNAQPDTAENEVEEMESKFGSPFASPLILLSKLVELKPTGLKSLVNTAWKPALAVVTSEGNILVFELSEVAKTPSEAFKSLYPPMNFDDPNIWIAGRKAEIVKALTPTISLKLVRSTLLLPPMRKSQVEIIEEKEQMAPGGTAKSRFMNAVKSSTTQQNKCTLRVPTATEANEWANLLERTKKVLLSQAGGRGSRFRF</sequence>
<feature type="compositionally biased region" description="Basic residues" evidence="1">
    <location>
        <begin position="116"/>
        <end position="128"/>
    </location>
</feature>
<feature type="region of interest" description="Disordered" evidence="1">
    <location>
        <begin position="631"/>
        <end position="673"/>
    </location>
</feature>
<feature type="compositionally biased region" description="Acidic residues" evidence="1">
    <location>
        <begin position="530"/>
        <end position="544"/>
    </location>
</feature>
<feature type="compositionally biased region" description="Acidic residues" evidence="1">
    <location>
        <begin position="491"/>
        <end position="502"/>
    </location>
</feature>
<feature type="compositionally biased region" description="Basic and acidic residues" evidence="1">
    <location>
        <begin position="632"/>
        <end position="642"/>
    </location>
</feature>
<organism evidence="2 3">
    <name type="scientific">Nitzschia inconspicua</name>
    <dbReference type="NCBI Taxonomy" id="303405"/>
    <lineage>
        <taxon>Eukaryota</taxon>
        <taxon>Sar</taxon>
        <taxon>Stramenopiles</taxon>
        <taxon>Ochrophyta</taxon>
        <taxon>Bacillariophyta</taxon>
        <taxon>Bacillariophyceae</taxon>
        <taxon>Bacillariophycidae</taxon>
        <taxon>Bacillariales</taxon>
        <taxon>Bacillariaceae</taxon>
        <taxon>Nitzschia</taxon>
    </lineage>
</organism>
<feature type="compositionally biased region" description="Basic and acidic residues" evidence="1">
    <location>
        <begin position="563"/>
        <end position="586"/>
    </location>
</feature>
<feature type="region of interest" description="Disordered" evidence="1">
    <location>
        <begin position="530"/>
        <end position="599"/>
    </location>
</feature>
<comment type="caution">
    <text evidence="2">The sequence shown here is derived from an EMBL/GenBank/DDBJ whole genome shotgun (WGS) entry which is preliminary data.</text>
</comment>